<proteinExistence type="predicted"/>
<protein>
    <submittedName>
        <fullName evidence="2">Uncharacterized protein</fullName>
    </submittedName>
</protein>
<dbReference type="EMBL" id="LPJX01000012">
    <property type="protein sequence ID" value="KWF70766.1"/>
    <property type="molecule type" value="Genomic_DNA"/>
</dbReference>
<evidence type="ECO:0000256" key="1">
    <source>
        <dbReference type="SAM" id="MobiDB-lite"/>
    </source>
</evidence>
<comment type="caution">
    <text evidence="2">The sequence shown here is derived from an EMBL/GenBank/DDBJ whole genome shotgun (WGS) entry which is preliminary data.</text>
</comment>
<evidence type="ECO:0000313" key="2">
    <source>
        <dbReference type="EMBL" id="KWF70766.1"/>
    </source>
</evidence>
<accession>A0A132F602</accession>
<name>A0A132F602_9BURK</name>
<dbReference type="Gene3D" id="3.40.50.2000">
    <property type="entry name" value="Glycogen Phosphorylase B"/>
    <property type="match status" value="1"/>
</dbReference>
<feature type="region of interest" description="Disordered" evidence="1">
    <location>
        <begin position="361"/>
        <end position="391"/>
    </location>
</feature>
<sequence>MLRRLLYRKPAHGPSHLRHNTAVQRWLVLHQGDNPSTDYYVLPRLQEQGLPVVYKNLDTALPQPGDLAPGTAVVIIRYLNAKWARALRLHRAQLSRVVYFMDDDLLHPRAWAGLPRPYVKKLRKYCHAHTTDIRELATEYWFSTQALRDRYPERAAQLVAPRTLLEDARRLRVRNALPEAPILVFYHGSAAHEAEIAWLQPIVAQVLARCPNVHFELIGAHAVNALYRNLPRTRVVHPMGWANYRGHCRLLDGHIGLAPLLPSTFNAARSHVKAYDIARCRAVGLYAAPGPYQEVIRHGENGLLLDNDPQRWVEALCALAGDPARLHALRVAAQELLLHPSAEPAPTIDVLRNAPAQIALTRNPAGSGTNRTQRDVFLPAGNTPDSAGRES</sequence>
<organism evidence="2 3">
    <name type="scientific">Burkholderia pseudomultivorans</name>
    <dbReference type="NCBI Taxonomy" id="1207504"/>
    <lineage>
        <taxon>Bacteria</taxon>
        <taxon>Pseudomonadati</taxon>
        <taxon>Pseudomonadota</taxon>
        <taxon>Betaproteobacteria</taxon>
        <taxon>Burkholderiales</taxon>
        <taxon>Burkholderiaceae</taxon>
        <taxon>Burkholderia</taxon>
        <taxon>Burkholderia cepacia complex</taxon>
    </lineage>
</organism>
<gene>
    <name evidence="2" type="ORF">WT57_09795</name>
</gene>
<dbReference type="SUPFAM" id="SSF53756">
    <property type="entry name" value="UDP-Glycosyltransferase/glycogen phosphorylase"/>
    <property type="match status" value="1"/>
</dbReference>
<evidence type="ECO:0000313" key="3">
    <source>
        <dbReference type="Proteomes" id="UP000061512"/>
    </source>
</evidence>
<reference evidence="2 3" key="1">
    <citation type="submission" date="2015-11" db="EMBL/GenBank/DDBJ databases">
        <title>Expanding the genomic diversity of Burkholderia species for the development of highly accurate diagnostics.</title>
        <authorList>
            <person name="Sahl J."/>
            <person name="Keim P."/>
            <person name="Wagner D."/>
        </authorList>
    </citation>
    <scope>NUCLEOTIDE SEQUENCE [LARGE SCALE GENOMIC DNA]</scope>
    <source>
        <strain evidence="2 3">MSMB574WGS</strain>
    </source>
</reference>
<dbReference type="AlphaFoldDB" id="A0A132F602"/>
<dbReference type="Proteomes" id="UP000061512">
    <property type="component" value="Unassembled WGS sequence"/>
</dbReference>